<evidence type="ECO:0000313" key="1">
    <source>
        <dbReference type="EMBL" id="KYP34116.1"/>
    </source>
</evidence>
<keyword evidence="2" id="KW-1185">Reference proteome</keyword>
<dbReference type="Gramene" id="C.cajan_45143.t">
    <property type="protein sequence ID" value="C.cajan_45143.t.cds1"/>
    <property type="gene ID" value="C.cajan_45143"/>
</dbReference>
<sequence>QRKNKVGLLQNDQGEWVSKSEEQEKMVTNFYNDLFHKLDIRDAFCLSQCFPILDETYL</sequence>
<organism evidence="1 2">
    <name type="scientific">Cajanus cajan</name>
    <name type="common">Pigeon pea</name>
    <name type="synonym">Cajanus indicus</name>
    <dbReference type="NCBI Taxonomy" id="3821"/>
    <lineage>
        <taxon>Eukaryota</taxon>
        <taxon>Viridiplantae</taxon>
        <taxon>Streptophyta</taxon>
        <taxon>Embryophyta</taxon>
        <taxon>Tracheophyta</taxon>
        <taxon>Spermatophyta</taxon>
        <taxon>Magnoliopsida</taxon>
        <taxon>eudicotyledons</taxon>
        <taxon>Gunneridae</taxon>
        <taxon>Pentapetalae</taxon>
        <taxon>rosids</taxon>
        <taxon>fabids</taxon>
        <taxon>Fabales</taxon>
        <taxon>Fabaceae</taxon>
        <taxon>Papilionoideae</taxon>
        <taxon>50 kb inversion clade</taxon>
        <taxon>NPAAA clade</taxon>
        <taxon>indigoferoid/millettioid clade</taxon>
        <taxon>Phaseoleae</taxon>
        <taxon>Cajanus</taxon>
    </lineage>
</organism>
<dbReference type="AlphaFoldDB" id="A0A151QV15"/>
<reference evidence="1" key="1">
    <citation type="journal article" date="2012" name="Nat. Biotechnol.">
        <title>Draft genome sequence of pigeonpea (Cajanus cajan), an orphan legume crop of resource-poor farmers.</title>
        <authorList>
            <person name="Varshney R.K."/>
            <person name="Chen W."/>
            <person name="Li Y."/>
            <person name="Bharti A.K."/>
            <person name="Saxena R.K."/>
            <person name="Schlueter J.A."/>
            <person name="Donoghue M.T."/>
            <person name="Azam S."/>
            <person name="Fan G."/>
            <person name="Whaley A.M."/>
            <person name="Farmer A.D."/>
            <person name="Sheridan J."/>
            <person name="Iwata A."/>
            <person name="Tuteja R."/>
            <person name="Penmetsa R.V."/>
            <person name="Wu W."/>
            <person name="Upadhyaya H.D."/>
            <person name="Yang S.P."/>
            <person name="Shah T."/>
            <person name="Saxena K.B."/>
            <person name="Michael T."/>
            <person name="McCombie W.R."/>
            <person name="Yang B."/>
            <person name="Zhang G."/>
            <person name="Yang H."/>
            <person name="Wang J."/>
            <person name="Spillane C."/>
            <person name="Cook D.R."/>
            <person name="May G.D."/>
            <person name="Xu X."/>
            <person name="Jackson S.A."/>
        </authorList>
    </citation>
    <scope>NUCLEOTIDE SEQUENCE [LARGE SCALE GENOMIC DNA]</scope>
</reference>
<proteinExistence type="predicted"/>
<evidence type="ECO:0000313" key="2">
    <source>
        <dbReference type="Proteomes" id="UP000075243"/>
    </source>
</evidence>
<gene>
    <name evidence="1" type="ORF">KK1_044965</name>
</gene>
<protein>
    <submittedName>
        <fullName evidence="1">Uncharacterized protein</fullName>
    </submittedName>
</protein>
<dbReference type="EMBL" id="KQ484680">
    <property type="protein sequence ID" value="KYP34116.1"/>
    <property type="molecule type" value="Genomic_DNA"/>
</dbReference>
<feature type="non-terminal residue" evidence="1">
    <location>
        <position position="1"/>
    </location>
</feature>
<dbReference type="Proteomes" id="UP000075243">
    <property type="component" value="Unassembled WGS sequence"/>
</dbReference>
<name>A0A151QV15_CAJCA</name>
<accession>A0A151QV15</accession>